<evidence type="ECO:0000313" key="3">
    <source>
        <dbReference type="Proteomes" id="UP000837857"/>
    </source>
</evidence>
<feature type="compositionally biased region" description="Polar residues" evidence="1">
    <location>
        <begin position="32"/>
        <end position="41"/>
    </location>
</feature>
<gene>
    <name evidence="2" type="ORF">IPOD504_LOCUS3297</name>
</gene>
<feature type="region of interest" description="Disordered" evidence="1">
    <location>
        <begin position="1"/>
        <end position="53"/>
    </location>
</feature>
<reference evidence="2" key="1">
    <citation type="submission" date="2022-03" db="EMBL/GenBank/DDBJ databases">
        <authorList>
            <person name="Martin H S."/>
        </authorList>
    </citation>
    <scope>NUCLEOTIDE SEQUENCE</scope>
</reference>
<protein>
    <submittedName>
        <fullName evidence="2">Uncharacterized protein</fullName>
    </submittedName>
</protein>
<keyword evidence="3" id="KW-1185">Reference proteome</keyword>
<dbReference type="Proteomes" id="UP000837857">
    <property type="component" value="Chromosome 13"/>
</dbReference>
<feature type="compositionally biased region" description="Basic and acidic residues" evidence="1">
    <location>
        <begin position="1"/>
        <end position="14"/>
    </location>
</feature>
<dbReference type="EMBL" id="OW152825">
    <property type="protein sequence ID" value="CAH2041628.1"/>
    <property type="molecule type" value="Genomic_DNA"/>
</dbReference>
<proteinExistence type="predicted"/>
<feature type="non-terminal residue" evidence="2">
    <location>
        <position position="408"/>
    </location>
</feature>
<organism evidence="2 3">
    <name type="scientific">Iphiclides podalirius</name>
    <name type="common">scarce swallowtail</name>
    <dbReference type="NCBI Taxonomy" id="110791"/>
    <lineage>
        <taxon>Eukaryota</taxon>
        <taxon>Metazoa</taxon>
        <taxon>Ecdysozoa</taxon>
        <taxon>Arthropoda</taxon>
        <taxon>Hexapoda</taxon>
        <taxon>Insecta</taxon>
        <taxon>Pterygota</taxon>
        <taxon>Neoptera</taxon>
        <taxon>Endopterygota</taxon>
        <taxon>Lepidoptera</taxon>
        <taxon>Glossata</taxon>
        <taxon>Ditrysia</taxon>
        <taxon>Papilionoidea</taxon>
        <taxon>Papilionidae</taxon>
        <taxon>Papilioninae</taxon>
        <taxon>Iphiclides</taxon>
    </lineage>
</organism>
<evidence type="ECO:0000256" key="1">
    <source>
        <dbReference type="SAM" id="MobiDB-lite"/>
    </source>
</evidence>
<name>A0ABN8HYY5_9NEOP</name>
<dbReference type="PANTHER" id="PTHR16524:SF2">
    <property type="entry name" value="CELL DEATH REGULATOR AVEN"/>
    <property type="match status" value="1"/>
</dbReference>
<dbReference type="InterPro" id="IPR026187">
    <property type="entry name" value="Aven"/>
</dbReference>
<sequence length="408" mass="47227">MPEDKKSKNDPKEQRRSKRRHDARVEKRNEKQSTPATNQVQEVPKVTVPEKPAYVAPGPEFYKSLKRETDEILKITEEENMKYKKKEIQSNWAKYEMPIESYNEIEEQENIGADYETLIQAPLSVGGHFQFKHEKSWDVDTGPSLYDKYFEIDMDTLALALSTIPFYERSNIDKSNFNEADIFNMDNRATKFKQKYYNDQKYTTPELEAEENILNKLTSSEDKNEKDNEKENPVIFQEKNEKTIDIEQLPNFTKDPANRVGLKSENSEKLVEMCGSPAESEEICRLTTHNNLEPEHPKEIEKTVTVYFETNGAELKNTQLKNSNQKHKNKLVDDIDDIIEIVGTQPDSTEIKFEADATLKDVNVEQVTKVSEDATTPVKEEPKLNPVIASPEDLEKWLDDFLEGKFLS</sequence>
<accession>A0ABN8HYY5</accession>
<dbReference type="PANTHER" id="PTHR16524">
    <property type="entry name" value="CELL DEATH REGULATOR AVEN"/>
    <property type="match status" value="1"/>
</dbReference>
<evidence type="ECO:0000313" key="2">
    <source>
        <dbReference type="EMBL" id="CAH2041628.1"/>
    </source>
</evidence>